<dbReference type="SUPFAM" id="SSF57756">
    <property type="entry name" value="Retrovirus zinc finger-like domains"/>
    <property type="match status" value="1"/>
</dbReference>
<dbReference type="GO" id="GO:0003676">
    <property type="term" value="F:nucleic acid binding"/>
    <property type="evidence" value="ECO:0007669"/>
    <property type="project" value="InterPro"/>
</dbReference>
<feature type="compositionally biased region" description="Basic and acidic residues" evidence="1">
    <location>
        <begin position="111"/>
        <end position="128"/>
    </location>
</feature>
<dbReference type="GO" id="GO:0008270">
    <property type="term" value="F:zinc ion binding"/>
    <property type="evidence" value="ECO:0007669"/>
    <property type="project" value="InterPro"/>
</dbReference>
<dbReference type="EMBL" id="UYJE01006050">
    <property type="protein sequence ID" value="VDI42636.1"/>
    <property type="molecule type" value="Genomic_DNA"/>
</dbReference>
<feature type="region of interest" description="Disordered" evidence="1">
    <location>
        <begin position="69"/>
        <end position="175"/>
    </location>
</feature>
<feature type="compositionally biased region" description="Acidic residues" evidence="1">
    <location>
        <begin position="77"/>
        <end position="96"/>
    </location>
</feature>
<organism evidence="2 3">
    <name type="scientific">Mytilus galloprovincialis</name>
    <name type="common">Mediterranean mussel</name>
    <dbReference type="NCBI Taxonomy" id="29158"/>
    <lineage>
        <taxon>Eukaryota</taxon>
        <taxon>Metazoa</taxon>
        <taxon>Spiralia</taxon>
        <taxon>Lophotrochozoa</taxon>
        <taxon>Mollusca</taxon>
        <taxon>Bivalvia</taxon>
        <taxon>Autobranchia</taxon>
        <taxon>Pteriomorphia</taxon>
        <taxon>Mytilida</taxon>
        <taxon>Mytiloidea</taxon>
        <taxon>Mytilidae</taxon>
        <taxon>Mytilinae</taxon>
        <taxon>Mytilus</taxon>
    </lineage>
</organism>
<keyword evidence="3" id="KW-1185">Reference proteome</keyword>
<dbReference type="AlphaFoldDB" id="A0A8B6F2J5"/>
<feature type="compositionally biased region" description="Basic residues" evidence="1">
    <location>
        <begin position="165"/>
        <end position="175"/>
    </location>
</feature>
<evidence type="ECO:0000256" key="1">
    <source>
        <dbReference type="SAM" id="MobiDB-lite"/>
    </source>
</evidence>
<sequence>DRIIICLKFENPLPRFLKIGKYSANIIHYGQPRNNQKIICRKCFEEGHIAGEGTNDWKWKGCGKSGHKQDACTEGMLTEDEQDNTESSESEEEKEDETSKAQTGNEEGNETDGKSTESKENLNNKENQKATQNLSDTENINPSQSIPQETQNTQKDNISRNDERRKKKKQKNRIKHKVICQTMYMLLKHQIQLVKQYQKHQSQQM</sequence>
<feature type="compositionally biased region" description="Polar residues" evidence="1">
    <location>
        <begin position="129"/>
        <end position="156"/>
    </location>
</feature>
<gene>
    <name evidence="2" type="ORF">MGAL_10B073075</name>
</gene>
<evidence type="ECO:0000313" key="2">
    <source>
        <dbReference type="EMBL" id="VDI42636.1"/>
    </source>
</evidence>
<proteinExistence type="predicted"/>
<reference evidence="2" key="1">
    <citation type="submission" date="2018-11" db="EMBL/GenBank/DDBJ databases">
        <authorList>
            <person name="Alioto T."/>
            <person name="Alioto T."/>
        </authorList>
    </citation>
    <scope>NUCLEOTIDE SEQUENCE</scope>
</reference>
<name>A0A8B6F2J5_MYTGA</name>
<dbReference type="InterPro" id="IPR036875">
    <property type="entry name" value="Znf_CCHC_sf"/>
</dbReference>
<feature type="non-terminal residue" evidence="2">
    <location>
        <position position="1"/>
    </location>
</feature>
<evidence type="ECO:0008006" key="4">
    <source>
        <dbReference type="Google" id="ProtNLM"/>
    </source>
</evidence>
<accession>A0A8B6F2J5</accession>
<dbReference type="Proteomes" id="UP000596742">
    <property type="component" value="Unassembled WGS sequence"/>
</dbReference>
<comment type="caution">
    <text evidence="2">The sequence shown here is derived from an EMBL/GenBank/DDBJ whole genome shotgun (WGS) entry which is preliminary data.</text>
</comment>
<protein>
    <recommendedName>
        <fullName evidence="4">CCHC-type domain-containing protein</fullName>
    </recommendedName>
</protein>
<evidence type="ECO:0000313" key="3">
    <source>
        <dbReference type="Proteomes" id="UP000596742"/>
    </source>
</evidence>